<proteinExistence type="inferred from homology"/>
<dbReference type="PROSITE" id="PS01037">
    <property type="entry name" value="SBP_BACTERIAL_1"/>
    <property type="match status" value="1"/>
</dbReference>
<dbReference type="EMBL" id="CP032550">
    <property type="protein sequence ID" value="QGU28049.1"/>
    <property type="molecule type" value="Genomic_DNA"/>
</dbReference>
<feature type="signal peptide" evidence="4">
    <location>
        <begin position="1"/>
        <end position="27"/>
    </location>
</feature>
<dbReference type="PANTHER" id="PTHR43649">
    <property type="entry name" value="ARABINOSE-BINDING PROTEIN-RELATED"/>
    <property type="match status" value="1"/>
</dbReference>
<accession>A0A6I6E2C7</accession>
<evidence type="ECO:0000256" key="1">
    <source>
        <dbReference type="ARBA" id="ARBA00008520"/>
    </source>
</evidence>
<dbReference type="KEGG" id="moj:D7D94_10470"/>
<keyword evidence="6" id="KW-1185">Reference proteome</keyword>
<dbReference type="PROSITE" id="PS51318">
    <property type="entry name" value="TAT"/>
    <property type="match status" value="1"/>
</dbReference>
<comment type="similarity">
    <text evidence="1">Belongs to the bacterial solute-binding protein 1 family.</text>
</comment>
<dbReference type="PROSITE" id="PS51257">
    <property type="entry name" value="PROKAR_LIPOPROTEIN"/>
    <property type="match status" value="1"/>
</dbReference>
<reference evidence="5 6" key="1">
    <citation type="submission" date="2018-09" db="EMBL/GenBank/DDBJ databases">
        <title>Whole genome sequencing of Microbacterium oryzae strain MB-10T.</title>
        <authorList>
            <person name="Das S.K."/>
        </authorList>
    </citation>
    <scope>NUCLEOTIDE SEQUENCE [LARGE SCALE GENOMIC DNA]</scope>
    <source>
        <strain evidence="5 6">MB-10</strain>
    </source>
</reference>
<organism evidence="5 6">
    <name type="scientific">Microbacterium oryzae</name>
    <dbReference type="NCBI Taxonomy" id="743009"/>
    <lineage>
        <taxon>Bacteria</taxon>
        <taxon>Bacillati</taxon>
        <taxon>Actinomycetota</taxon>
        <taxon>Actinomycetes</taxon>
        <taxon>Micrococcales</taxon>
        <taxon>Microbacteriaceae</taxon>
        <taxon>Microbacterium</taxon>
    </lineage>
</organism>
<dbReference type="InterPro" id="IPR050490">
    <property type="entry name" value="Bact_solute-bd_prot1"/>
</dbReference>
<feature type="chain" id="PRO_5038408769" evidence="4">
    <location>
        <begin position="28"/>
        <end position="441"/>
    </location>
</feature>
<evidence type="ECO:0000313" key="5">
    <source>
        <dbReference type="EMBL" id="QGU28049.1"/>
    </source>
</evidence>
<dbReference type="PANTHER" id="PTHR43649:SF14">
    <property type="entry name" value="BLR3389 PROTEIN"/>
    <property type="match status" value="1"/>
</dbReference>
<dbReference type="OrthoDB" id="2515046at2"/>
<keyword evidence="2" id="KW-0813">Transport</keyword>
<dbReference type="CDD" id="cd13585">
    <property type="entry name" value="PBP2_TMBP_like"/>
    <property type="match status" value="1"/>
</dbReference>
<gene>
    <name evidence="5" type="ORF">D7D94_10470</name>
</gene>
<dbReference type="AlphaFoldDB" id="A0A6I6E2C7"/>
<keyword evidence="3 4" id="KW-0732">Signal</keyword>
<dbReference type="InterPro" id="IPR006059">
    <property type="entry name" value="SBP"/>
</dbReference>
<dbReference type="InterPro" id="IPR006311">
    <property type="entry name" value="TAT_signal"/>
</dbReference>
<dbReference type="Proteomes" id="UP000422989">
    <property type="component" value="Chromosome"/>
</dbReference>
<protein>
    <submittedName>
        <fullName evidence="5">Sugar ABC transporter substrate-binding protein</fullName>
    </submittedName>
</protein>
<evidence type="ECO:0000313" key="6">
    <source>
        <dbReference type="Proteomes" id="UP000422989"/>
    </source>
</evidence>
<name>A0A6I6E2C7_9MICO</name>
<dbReference type="SUPFAM" id="SSF53850">
    <property type="entry name" value="Periplasmic binding protein-like II"/>
    <property type="match status" value="1"/>
</dbReference>
<evidence type="ECO:0000256" key="3">
    <source>
        <dbReference type="ARBA" id="ARBA00022729"/>
    </source>
</evidence>
<evidence type="ECO:0000256" key="4">
    <source>
        <dbReference type="SAM" id="SignalP"/>
    </source>
</evidence>
<dbReference type="InterPro" id="IPR006061">
    <property type="entry name" value="SBP_1_CS"/>
</dbReference>
<dbReference type="GO" id="GO:0055085">
    <property type="term" value="P:transmembrane transport"/>
    <property type="evidence" value="ECO:0007669"/>
    <property type="project" value="InterPro"/>
</dbReference>
<dbReference type="Pfam" id="PF01547">
    <property type="entry name" value="SBP_bac_1"/>
    <property type="match status" value="1"/>
</dbReference>
<dbReference type="RefSeq" id="WP_156242555.1">
    <property type="nucleotide sequence ID" value="NZ_BAAAZL010000004.1"/>
</dbReference>
<dbReference type="Gene3D" id="3.40.190.10">
    <property type="entry name" value="Periplasmic binding protein-like II"/>
    <property type="match status" value="3"/>
</dbReference>
<sequence length="441" mass="46762">MTSTIRRTGRRVLIGTAFTGVAALALAGCSGADAEVDTEAVVEEGGTITVWAWEPTLDQVVEDFEADNPGVTVDLVNVGTGIDSYTALQNAITAGNGLPDVAQVEYYALPQFALQDSLQDLSDYGASDLDGTYAPGPWSSVQSGDAIVGLPMDSGPMALFYNKDVFDEYGIEVPTTWDEYLEAARTLHEANPDMYITNDSGDAGLASSIMWQAGGTPWTVDGTNVSLDLTGDEGAKRYSDLWQTMLDEELISPIAGWSDEWFAGLADGTIATLPIGAWMPANLEGSAPDGAGAWRVAPMPQWEEGEVTSSENGGSSLAIPAEAENKELAYAFIEYANAGDGVQTRIDGGAFPATVAELESDEFLNAEFDYFGGQQANQVFADSSAAVVEGWQYLPFQVYANTVFGDSVGQAFLGDTTVADGLADWEETLKKYGADQGFTTD</sequence>
<evidence type="ECO:0000256" key="2">
    <source>
        <dbReference type="ARBA" id="ARBA00022448"/>
    </source>
</evidence>